<feature type="transmembrane region" description="Helical" evidence="2">
    <location>
        <begin position="116"/>
        <end position="134"/>
    </location>
</feature>
<keyword evidence="2" id="KW-0812">Transmembrane</keyword>
<dbReference type="PANTHER" id="PTHR41390:SF1">
    <property type="entry name" value="NADH-UBIQUINONE OXIDOREDUCTASE 213 KDA SUBUNIT"/>
    <property type="match status" value="1"/>
</dbReference>
<feature type="region of interest" description="Disordered" evidence="1">
    <location>
        <begin position="1"/>
        <end position="27"/>
    </location>
</feature>
<accession>A0AAN9YJ97</accession>
<dbReference type="Proteomes" id="UP001320420">
    <property type="component" value="Unassembled WGS sequence"/>
</dbReference>
<evidence type="ECO:0000256" key="2">
    <source>
        <dbReference type="SAM" id="Phobius"/>
    </source>
</evidence>
<feature type="compositionally biased region" description="Low complexity" evidence="1">
    <location>
        <begin position="1"/>
        <end position="25"/>
    </location>
</feature>
<sequence>MASSQPSPQRPSAGPSPGSGNLNPSMKAGRLRTGVMGTVFGAGAGIMRGTAPALFALVAGLQWFSLGSTYIASKGLISRAWGGEENLRQSDFVKASGVAGGVSGMVGGMFRGPKNIIPGMLLFSMLGAGGSFITQRSRNNESKPKPKTSWLDSKWIPLQRLSDKDYEEKLEEKILRLDAEIAIIDEHIAALKATKEPATESITNPTSSTRK</sequence>
<reference evidence="3 4" key="1">
    <citation type="submission" date="2024-02" db="EMBL/GenBank/DDBJ databases">
        <title>De novo assembly and annotation of 12 fungi associated with fruit tree decline syndrome in Ontario, Canada.</title>
        <authorList>
            <person name="Sulman M."/>
            <person name="Ellouze W."/>
            <person name="Ilyukhin E."/>
        </authorList>
    </citation>
    <scope>NUCLEOTIDE SEQUENCE [LARGE SCALE GENOMIC DNA]</scope>
    <source>
        <strain evidence="3 4">M11/M66-122</strain>
    </source>
</reference>
<evidence type="ECO:0000256" key="1">
    <source>
        <dbReference type="SAM" id="MobiDB-lite"/>
    </source>
</evidence>
<evidence type="ECO:0000313" key="3">
    <source>
        <dbReference type="EMBL" id="KAK7747108.1"/>
    </source>
</evidence>
<gene>
    <name evidence="3" type="ORF">SLS62_009163</name>
</gene>
<comment type="caution">
    <text evidence="3">The sequence shown here is derived from an EMBL/GenBank/DDBJ whole genome shotgun (WGS) entry which is preliminary data.</text>
</comment>
<keyword evidence="4" id="KW-1185">Reference proteome</keyword>
<evidence type="ECO:0000313" key="4">
    <source>
        <dbReference type="Proteomes" id="UP001320420"/>
    </source>
</evidence>
<dbReference type="EMBL" id="JAKJXP020000093">
    <property type="protein sequence ID" value="KAK7747108.1"/>
    <property type="molecule type" value="Genomic_DNA"/>
</dbReference>
<organism evidence="3 4">
    <name type="scientific">Diatrype stigma</name>
    <dbReference type="NCBI Taxonomy" id="117547"/>
    <lineage>
        <taxon>Eukaryota</taxon>
        <taxon>Fungi</taxon>
        <taxon>Dikarya</taxon>
        <taxon>Ascomycota</taxon>
        <taxon>Pezizomycotina</taxon>
        <taxon>Sordariomycetes</taxon>
        <taxon>Xylariomycetidae</taxon>
        <taxon>Xylariales</taxon>
        <taxon>Diatrypaceae</taxon>
        <taxon>Diatrype</taxon>
    </lineage>
</organism>
<dbReference type="PANTHER" id="PTHR41390">
    <property type="entry name" value="CHROMOSOME 7, WHOLE GENOME SHOTGUN SEQUENCE"/>
    <property type="match status" value="1"/>
</dbReference>
<name>A0AAN9YJ97_9PEZI</name>
<keyword evidence="2" id="KW-0472">Membrane</keyword>
<protein>
    <submittedName>
        <fullName evidence="3">Uncharacterized protein</fullName>
    </submittedName>
</protein>
<dbReference type="AlphaFoldDB" id="A0AAN9YJ97"/>
<proteinExistence type="predicted"/>
<keyword evidence="2" id="KW-1133">Transmembrane helix</keyword>